<evidence type="ECO:0000313" key="1">
    <source>
        <dbReference type="EMBL" id="KAG2632630.1"/>
    </source>
</evidence>
<dbReference type="Gene3D" id="3.60.10.10">
    <property type="entry name" value="Endonuclease/exonuclease/phosphatase"/>
    <property type="match status" value="1"/>
</dbReference>
<evidence type="ECO:0000313" key="2">
    <source>
        <dbReference type="Proteomes" id="UP000823388"/>
    </source>
</evidence>
<comment type="caution">
    <text evidence="1">The sequence shown here is derived from an EMBL/GenBank/DDBJ whole genome shotgun (WGS) entry which is preliminary data.</text>
</comment>
<dbReference type="PANTHER" id="PTHR33710">
    <property type="entry name" value="BNAC02G09200D PROTEIN"/>
    <property type="match status" value="1"/>
</dbReference>
<dbReference type="SUPFAM" id="SSF56219">
    <property type="entry name" value="DNase I-like"/>
    <property type="match status" value="1"/>
</dbReference>
<dbReference type="EMBL" id="CM029040">
    <property type="protein sequence ID" value="KAG2632630.1"/>
    <property type="molecule type" value="Genomic_DNA"/>
</dbReference>
<dbReference type="AlphaFoldDB" id="A0A8T0VBN3"/>
<proteinExistence type="predicted"/>
<name>A0A8T0VBN3_PANVG</name>
<protein>
    <recommendedName>
        <fullName evidence="3">Endonuclease/exonuclease/phosphatase domain-containing protein</fullName>
    </recommendedName>
</protein>
<reference evidence="1" key="1">
    <citation type="submission" date="2020-05" db="EMBL/GenBank/DDBJ databases">
        <title>WGS assembly of Panicum virgatum.</title>
        <authorList>
            <person name="Lovell J.T."/>
            <person name="Jenkins J."/>
            <person name="Shu S."/>
            <person name="Juenger T.E."/>
            <person name="Schmutz J."/>
        </authorList>
    </citation>
    <scope>NUCLEOTIDE SEQUENCE</scope>
    <source>
        <strain evidence="1">AP13</strain>
    </source>
</reference>
<dbReference type="PANTHER" id="PTHR33710:SF79">
    <property type="entry name" value="OS06G0205337 PROTEIN"/>
    <property type="match status" value="1"/>
</dbReference>
<accession>A0A8T0VBN3</accession>
<evidence type="ECO:0008006" key="3">
    <source>
        <dbReference type="Google" id="ProtNLM"/>
    </source>
</evidence>
<keyword evidence="2" id="KW-1185">Reference proteome</keyword>
<sequence length="368" mass="41700">MLLPISLHPLELSIPLGVPSLHLSIIQLQIEPIPKSHFPAQLCLTRILEIQEEQPDLELELAGGTRAQIMVMELTNKLLVILRMLVVALFGLVEALMQKLWRRLRGRLPSHESPKLELPRFEHKMQHLARLMSSTQSQVTLILETRNSRITANELTNHFLISDSFVVPAMRLAFLVAFGRRGLVGLSGGSLSGSHYYVLACVVQKSNVSSFNLVCVYGDPHHQQTNSIWNVVFSFVVQNQGRPTLCIGDLNNIMHPNEKWGSGPPCLSRIDNFCTLVKQCGLMNLGYGGLAYTWTNKRFTTNPTFERLDRCPGDSEWYQAFPSTVIYHLPMLYSDHTPILSVLNPRCPRPRRILSFRIGGLVRRIFMR</sequence>
<dbReference type="InterPro" id="IPR036691">
    <property type="entry name" value="Endo/exonu/phosph_ase_sf"/>
</dbReference>
<dbReference type="Proteomes" id="UP000823388">
    <property type="component" value="Chromosome 2N"/>
</dbReference>
<organism evidence="1 2">
    <name type="scientific">Panicum virgatum</name>
    <name type="common">Blackwell switchgrass</name>
    <dbReference type="NCBI Taxonomy" id="38727"/>
    <lineage>
        <taxon>Eukaryota</taxon>
        <taxon>Viridiplantae</taxon>
        <taxon>Streptophyta</taxon>
        <taxon>Embryophyta</taxon>
        <taxon>Tracheophyta</taxon>
        <taxon>Spermatophyta</taxon>
        <taxon>Magnoliopsida</taxon>
        <taxon>Liliopsida</taxon>
        <taxon>Poales</taxon>
        <taxon>Poaceae</taxon>
        <taxon>PACMAD clade</taxon>
        <taxon>Panicoideae</taxon>
        <taxon>Panicodae</taxon>
        <taxon>Paniceae</taxon>
        <taxon>Panicinae</taxon>
        <taxon>Panicum</taxon>
        <taxon>Panicum sect. Hiantes</taxon>
    </lineage>
</organism>
<gene>
    <name evidence="1" type="ORF">PVAP13_2NG108192</name>
</gene>